<dbReference type="Gene3D" id="1.10.287.130">
    <property type="match status" value="1"/>
</dbReference>
<dbReference type="PANTHER" id="PTHR43047">
    <property type="entry name" value="TWO-COMPONENT HISTIDINE PROTEIN KINASE"/>
    <property type="match status" value="1"/>
</dbReference>
<feature type="domain" description="Response regulatory" evidence="11">
    <location>
        <begin position="1078"/>
        <end position="1195"/>
    </location>
</feature>
<evidence type="ECO:0000259" key="12">
    <source>
        <dbReference type="PROSITE" id="PS50885"/>
    </source>
</evidence>
<dbReference type="PROSITE" id="PS50885">
    <property type="entry name" value="HAMP"/>
    <property type="match status" value="1"/>
</dbReference>
<dbReference type="Gene3D" id="3.40.50.2300">
    <property type="match status" value="3"/>
</dbReference>
<dbReference type="InterPro" id="IPR036097">
    <property type="entry name" value="HisK_dim/P_sf"/>
</dbReference>
<dbReference type="Pfam" id="PF00672">
    <property type="entry name" value="HAMP"/>
    <property type="match status" value="1"/>
</dbReference>
<evidence type="ECO:0000256" key="5">
    <source>
        <dbReference type="ARBA" id="ARBA00022679"/>
    </source>
</evidence>
<evidence type="ECO:0000256" key="7">
    <source>
        <dbReference type="PROSITE-ProRule" id="PRU00169"/>
    </source>
</evidence>
<evidence type="ECO:0000313" key="14">
    <source>
        <dbReference type="Proteomes" id="UP000306808"/>
    </source>
</evidence>
<dbReference type="SMART" id="SM00304">
    <property type="entry name" value="HAMP"/>
    <property type="match status" value="1"/>
</dbReference>
<dbReference type="SMART" id="SM00388">
    <property type="entry name" value="HisKA"/>
    <property type="match status" value="1"/>
</dbReference>
<dbReference type="PROSITE" id="PS50110">
    <property type="entry name" value="RESPONSE_REGULATORY"/>
    <property type="match status" value="3"/>
</dbReference>
<dbReference type="SUPFAM" id="SSF52172">
    <property type="entry name" value="CheY-like"/>
    <property type="match status" value="3"/>
</dbReference>
<reference evidence="13 14" key="1">
    <citation type="submission" date="2019-04" db="EMBL/GenBank/DDBJ databases">
        <title>Sphingobacterium olei sp. nov., isolated from oil-contaminated soil.</title>
        <authorList>
            <person name="Liu B."/>
        </authorList>
    </citation>
    <scope>NUCLEOTIDE SEQUENCE [LARGE SCALE GENOMIC DNA]</scope>
    <source>
        <strain evidence="13 14">HAL-9</strain>
    </source>
</reference>
<dbReference type="GO" id="GO:0009927">
    <property type="term" value="F:histidine phosphotransfer kinase activity"/>
    <property type="evidence" value="ECO:0007669"/>
    <property type="project" value="TreeGrafter"/>
</dbReference>
<dbReference type="CDD" id="cd00082">
    <property type="entry name" value="HisKA"/>
    <property type="match status" value="1"/>
</dbReference>
<keyword evidence="4 7" id="KW-0597">Phosphoprotein</keyword>
<feature type="domain" description="HAMP" evidence="12">
    <location>
        <begin position="220"/>
        <end position="272"/>
    </location>
</feature>
<dbReference type="CDD" id="cd17546">
    <property type="entry name" value="REC_hyHK_CKI1_RcsC-like"/>
    <property type="match status" value="1"/>
</dbReference>
<proteinExistence type="predicted"/>
<keyword evidence="8" id="KW-0175">Coiled coil</keyword>
<dbReference type="InterPro" id="IPR004358">
    <property type="entry name" value="Sig_transdc_His_kin-like_C"/>
</dbReference>
<feature type="transmembrane region" description="Helical" evidence="9">
    <location>
        <begin position="12"/>
        <end position="31"/>
    </location>
</feature>
<feature type="domain" description="Histidine kinase" evidence="10">
    <location>
        <begin position="532"/>
        <end position="754"/>
    </location>
</feature>
<dbReference type="RefSeq" id="WP_136903180.1">
    <property type="nucleotide sequence ID" value="NZ_SUME01000011.1"/>
</dbReference>
<dbReference type="InterPro" id="IPR003018">
    <property type="entry name" value="GAF"/>
</dbReference>
<feature type="modified residue" description="4-aspartylphosphate" evidence="7">
    <location>
        <position position="1128"/>
    </location>
</feature>
<dbReference type="CDD" id="cd06225">
    <property type="entry name" value="HAMP"/>
    <property type="match status" value="1"/>
</dbReference>
<dbReference type="Gene3D" id="3.30.450.40">
    <property type="match status" value="1"/>
</dbReference>
<dbReference type="PANTHER" id="PTHR43047:SF72">
    <property type="entry name" value="OSMOSENSING HISTIDINE PROTEIN KINASE SLN1"/>
    <property type="match status" value="1"/>
</dbReference>
<dbReference type="CDD" id="cd00156">
    <property type="entry name" value="REC"/>
    <property type="match status" value="1"/>
</dbReference>
<comment type="caution">
    <text evidence="13">The sequence shown here is derived from an EMBL/GenBank/DDBJ whole genome shotgun (WGS) entry which is preliminary data.</text>
</comment>
<dbReference type="AlphaFoldDB" id="A0A4U0NBY1"/>
<dbReference type="CDD" id="cd19410">
    <property type="entry name" value="HK9-like_sensor"/>
    <property type="match status" value="1"/>
</dbReference>
<dbReference type="SUPFAM" id="SSF55874">
    <property type="entry name" value="ATPase domain of HSP90 chaperone/DNA topoisomerase II/histidine kinase"/>
    <property type="match status" value="1"/>
</dbReference>
<dbReference type="SUPFAM" id="SSF55781">
    <property type="entry name" value="GAF domain-like"/>
    <property type="match status" value="1"/>
</dbReference>
<keyword evidence="6" id="KW-0418">Kinase</keyword>
<evidence type="ECO:0000256" key="6">
    <source>
        <dbReference type="ARBA" id="ARBA00022777"/>
    </source>
</evidence>
<dbReference type="Pfam" id="PF00512">
    <property type="entry name" value="HisKA"/>
    <property type="match status" value="1"/>
</dbReference>
<dbReference type="SUPFAM" id="SSF158472">
    <property type="entry name" value="HAMP domain-like"/>
    <property type="match status" value="1"/>
</dbReference>
<dbReference type="Gene3D" id="3.30.565.10">
    <property type="entry name" value="Histidine kinase-like ATPase, C-terminal domain"/>
    <property type="match status" value="1"/>
</dbReference>
<dbReference type="Proteomes" id="UP000306808">
    <property type="component" value="Unassembled WGS sequence"/>
</dbReference>
<feature type="modified residue" description="4-aspartylphosphate" evidence="7">
    <location>
        <position position="981"/>
    </location>
</feature>
<feature type="modified residue" description="4-aspartylphosphate" evidence="7">
    <location>
        <position position="859"/>
    </location>
</feature>
<evidence type="ECO:0000256" key="1">
    <source>
        <dbReference type="ARBA" id="ARBA00000085"/>
    </source>
</evidence>
<keyword evidence="9" id="KW-1133">Transmembrane helix</keyword>
<keyword evidence="14" id="KW-1185">Reference proteome</keyword>
<dbReference type="Pfam" id="PF00072">
    <property type="entry name" value="Response_reg"/>
    <property type="match status" value="3"/>
</dbReference>
<dbReference type="InterPro" id="IPR001789">
    <property type="entry name" value="Sig_transdc_resp-reg_receiver"/>
</dbReference>
<feature type="domain" description="Response regulatory" evidence="11">
    <location>
        <begin position="810"/>
        <end position="923"/>
    </location>
</feature>
<feature type="transmembrane region" description="Helical" evidence="9">
    <location>
        <begin position="178"/>
        <end position="199"/>
    </location>
</feature>
<dbReference type="GO" id="GO:0005886">
    <property type="term" value="C:plasma membrane"/>
    <property type="evidence" value="ECO:0007669"/>
    <property type="project" value="TreeGrafter"/>
</dbReference>
<dbReference type="InterPro" id="IPR011006">
    <property type="entry name" value="CheY-like_superfamily"/>
</dbReference>
<dbReference type="InterPro" id="IPR005467">
    <property type="entry name" value="His_kinase_dom"/>
</dbReference>
<dbReference type="Pfam" id="PF05227">
    <property type="entry name" value="CHASE3"/>
    <property type="match status" value="1"/>
</dbReference>
<sequence length="1198" mass="134993">MPRPFLRNLQIGFGISLIILLASSTASYISIKQQIDNREKVDHTRRAIAAANDVLIDLQNAETGQRGYHLTGKESFLEPYQHSLKFVPGSLKVVRDLTLDNPFQAQRADSLTSLVNSRIGILTNLIELKREGREVTIGQLEEGKVYMDSCRNIISRFIREEEILLSNRSAMLNQSSSYTSIFIVLAALVSLVITVISYMRIRKDFNKREELQISLKKKDEEISRRLNIIQTIANKIARGDYTVRVEDNEKDDLGSLAGSLNEMTDALKSSFDELNSNEWRQTGLAALNETLVGNKTEDVLASDSLNHLINYAACINGAFYLFDNGAVKLQSAYGLEDRMTKSFIPGQGMVGQVFKDGKEKVFENLDDKDYVVSFSNGQLKVEHILLLPVLLHQSCIGVVELGSSTKFGDREIKYYKEACRNIALALSAAKGRKQIQTLLEETQAQAEELQTQHAELENLNTELEAQTQKLQASEEELKVQQEELLQSNQELEERSKLLEEKNHLIAERNLDIQQKAEELALSTKYKSEFLANMSHELRTPLNSILLLSRLMTENADENLNEDQIESAKVIQSSGTSLLSLIDEILDLSKIEAGKMELDYQEVTLSEITQELNNLFLPIIKEKSLDLQIDIQPDLYEKIETDKMRLDQVLRNLLSNAIKFTSKGSIKLKIADDDTDKNNIVFAVTDTGIGIAEEKQKIIFEAFQQADGSTRRRFGGTGLGLSISREIARLLGGEIKLQSKENEGSTFSLVIPKVKMTHVVKPETEELIESISSDVEEINTLVAERISSYAVQDIPDEIDDDRHTIKKGDKIILIVEDDTNFAKALLKYTRQQNYKGIVVVRGDMAAEFALKYQPLAILLDIQLPIKDGWQVMDEIKSNMRTRHIPVHIMSSLKVKKESLLKGAIDFINKPIALEQISNMFKKIEDALTRYPKKVLIIEENPKHATALSYFLSNFNIVSEIRSNVEDSVKALTSDAVNCVILDMGVPDKIGYETLEAVKQHAGLENLPIIIFTGKNLSQAEERKIKQYADSIVIKTAHSYQRILDEVGLFLHLVEEKGTDTEKRKTNKLGSLNEVLNGRKVLIADDDVRNIFSLTKALEKYQMKVISAIDGKEALQQLKENPDVSIVLMDMMMPEMDGYETIKLIRQMPQYARLPIMAVTAKAMTGDREKCIVAGASDYISKPVDTDQLLSLLRVWLYES</sequence>
<dbReference type="InterPro" id="IPR029016">
    <property type="entry name" value="GAF-like_dom_sf"/>
</dbReference>
<evidence type="ECO:0000256" key="3">
    <source>
        <dbReference type="ARBA" id="ARBA00012438"/>
    </source>
</evidence>
<organism evidence="13 14">
    <name type="scientific">Sphingobacterium olei</name>
    <dbReference type="NCBI Taxonomy" id="2571155"/>
    <lineage>
        <taxon>Bacteria</taxon>
        <taxon>Pseudomonadati</taxon>
        <taxon>Bacteroidota</taxon>
        <taxon>Sphingobacteriia</taxon>
        <taxon>Sphingobacteriales</taxon>
        <taxon>Sphingobacteriaceae</taxon>
        <taxon>Sphingobacterium</taxon>
    </lineage>
</organism>
<evidence type="ECO:0000313" key="13">
    <source>
        <dbReference type="EMBL" id="TJZ51439.1"/>
    </source>
</evidence>
<dbReference type="InterPro" id="IPR003660">
    <property type="entry name" value="HAMP_dom"/>
</dbReference>
<dbReference type="InterPro" id="IPR007891">
    <property type="entry name" value="CHASE3"/>
</dbReference>
<dbReference type="SMART" id="SM00387">
    <property type="entry name" value="HATPase_c"/>
    <property type="match status" value="1"/>
</dbReference>
<dbReference type="SUPFAM" id="SSF47384">
    <property type="entry name" value="Homodimeric domain of signal transducing histidine kinase"/>
    <property type="match status" value="1"/>
</dbReference>
<dbReference type="EC" id="2.7.13.3" evidence="3"/>
<dbReference type="InterPro" id="IPR036890">
    <property type="entry name" value="HATPase_C_sf"/>
</dbReference>
<dbReference type="Pfam" id="PF13185">
    <property type="entry name" value="GAF_2"/>
    <property type="match status" value="1"/>
</dbReference>
<keyword evidence="5" id="KW-0808">Transferase</keyword>
<keyword evidence="9" id="KW-0812">Transmembrane</keyword>
<dbReference type="Pfam" id="PF02518">
    <property type="entry name" value="HATPase_c"/>
    <property type="match status" value="1"/>
</dbReference>
<dbReference type="InterPro" id="IPR003594">
    <property type="entry name" value="HATPase_dom"/>
</dbReference>
<feature type="coiled-coil region" evidence="8">
    <location>
        <begin position="432"/>
        <end position="508"/>
    </location>
</feature>
<dbReference type="SMART" id="SM00448">
    <property type="entry name" value="REC"/>
    <property type="match status" value="3"/>
</dbReference>
<dbReference type="InterPro" id="IPR003661">
    <property type="entry name" value="HisK_dim/P_dom"/>
</dbReference>
<evidence type="ECO:0000256" key="2">
    <source>
        <dbReference type="ARBA" id="ARBA00004370"/>
    </source>
</evidence>
<protein>
    <recommendedName>
        <fullName evidence="3">histidine kinase</fullName>
        <ecNumber evidence="3">2.7.13.3</ecNumber>
    </recommendedName>
</protein>
<dbReference type="Gene3D" id="6.10.340.10">
    <property type="match status" value="1"/>
</dbReference>
<evidence type="ECO:0000256" key="8">
    <source>
        <dbReference type="SAM" id="Coils"/>
    </source>
</evidence>
<keyword evidence="9" id="KW-0472">Membrane</keyword>
<dbReference type="EMBL" id="SUME01000011">
    <property type="protein sequence ID" value="TJZ51439.1"/>
    <property type="molecule type" value="Genomic_DNA"/>
</dbReference>
<evidence type="ECO:0000256" key="4">
    <source>
        <dbReference type="ARBA" id="ARBA00022553"/>
    </source>
</evidence>
<dbReference type="PRINTS" id="PR00344">
    <property type="entry name" value="BCTRLSENSOR"/>
</dbReference>
<gene>
    <name evidence="13" type="ORF">FAZ15_20185</name>
</gene>
<feature type="domain" description="Response regulatory" evidence="11">
    <location>
        <begin position="932"/>
        <end position="1048"/>
    </location>
</feature>
<accession>A0A4U0NBY1</accession>
<dbReference type="CDD" id="cd16922">
    <property type="entry name" value="HATPase_EvgS-ArcB-TorS-like"/>
    <property type="match status" value="1"/>
</dbReference>
<dbReference type="GO" id="GO:0000155">
    <property type="term" value="F:phosphorelay sensor kinase activity"/>
    <property type="evidence" value="ECO:0007669"/>
    <property type="project" value="InterPro"/>
</dbReference>
<comment type="subcellular location">
    <subcellularLocation>
        <location evidence="2">Membrane</location>
    </subcellularLocation>
</comment>
<evidence type="ECO:0000259" key="11">
    <source>
        <dbReference type="PROSITE" id="PS50110"/>
    </source>
</evidence>
<dbReference type="OrthoDB" id="9811889at2"/>
<evidence type="ECO:0000259" key="10">
    <source>
        <dbReference type="PROSITE" id="PS50109"/>
    </source>
</evidence>
<dbReference type="FunFam" id="3.30.565.10:FF:000010">
    <property type="entry name" value="Sensor histidine kinase RcsC"/>
    <property type="match status" value="1"/>
</dbReference>
<name>A0A4U0NBY1_9SPHI</name>
<dbReference type="PROSITE" id="PS50109">
    <property type="entry name" value="HIS_KIN"/>
    <property type="match status" value="1"/>
</dbReference>
<comment type="catalytic activity">
    <reaction evidence="1">
        <text>ATP + protein L-histidine = ADP + protein N-phospho-L-histidine.</text>
        <dbReference type="EC" id="2.7.13.3"/>
    </reaction>
</comment>
<evidence type="ECO:0000256" key="9">
    <source>
        <dbReference type="SAM" id="Phobius"/>
    </source>
</evidence>